<dbReference type="NCBIfam" id="TIGR00581">
    <property type="entry name" value="moaC"/>
    <property type="match status" value="1"/>
</dbReference>
<comment type="caution">
    <text evidence="9">The sequence shown here is derived from an EMBL/GenBank/DDBJ whole genome shotgun (WGS) entry which is preliminary data.</text>
</comment>
<dbReference type="PANTHER" id="PTHR22960">
    <property type="entry name" value="MOLYBDOPTERIN COFACTOR SYNTHESIS PROTEIN A"/>
    <property type="match status" value="1"/>
</dbReference>
<reference evidence="9" key="1">
    <citation type="submission" date="2022-10" db="EMBL/GenBank/DDBJ databases">
        <title>Tapping the CABI collections for fungal endophytes: first genome assemblies for Collariella, Neodidymelliopsis, Ascochyta clinopodiicola, Didymella pomorum, Didymosphaeria variabile, Neocosmospora piperis and Neocucurbitaria cava.</title>
        <authorList>
            <person name="Hill R."/>
        </authorList>
    </citation>
    <scope>NUCLEOTIDE SEQUENCE</scope>
    <source>
        <strain evidence="9">IMI 355091</strain>
    </source>
</reference>
<evidence type="ECO:0000256" key="2">
    <source>
        <dbReference type="ARBA" id="ARBA00005046"/>
    </source>
</evidence>
<protein>
    <recommendedName>
        <fullName evidence="3">cyclic pyranopterin monophosphate synthase</fullName>
        <ecNumber evidence="3">4.6.1.17</ecNumber>
    </recommendedName>
</protein>
<dbReference type="Pfam" id="PF01967">
    <property type="entry name" value="MoaC"/>
    <property type="match status" value="1"/>
</dbReference>
<feature type="region of interest" description="Disordered" evidence="7">
    <location>
        <begin position="966"/>
        <end position="996"/>
    </location>
</feature>
<dbReference type="InterPro" id="IPR002820">
    <property type="entry name" value="Mopterin_CF_biosynth-C_dom"/>
</dbReference>
<keyword evidence="5" id="KW-0456">Lyase</keyword>
<feature type="coiled-coil region" evidence="6">
    <location>
        <begin position="172"/>
        <end position="213"/>
    </location>
</feature>
<feature type="domain" description="Molybdopterin cofactor biosynthesis C (MoaC)" evidence="8">
    <location>
        <begin position="1113"/>
        <end position="1267"/>
    </location>
</feature>
<evidence type="ECO:0000313" key="9">
    <source>
        <dbReference type="EMBL" id="KAJ4410111.1"/>
    </source>
</evidence>
<dbReference type="InterPro" id="IPR036522">
    <property type="entry name" value="MoaC_sf"/>
</dbReference>
<dbReference type="InterPro" id="IPR050105">
    <property type="entry name" value="MoCo_biosynth_MoaA/MoaC"/>
</dbReference>
<evidence type="ECO:0000256" key="5">
    <source>
        <dbReference type="ARBA" id="ARBA00023239"/>
    </source>
</evidence>
<feature type="compositionally biased region" description="Basic residues" evidence="7">
    <location>
        <begin position="81"/>
        <end position="93"/>
    </location>
</feature>
<keyword evidence="4" id="KW-0501">Molybdenum cofactor biosynthesis</keyword>
<evidence type="ECO:0000313" key="10">
    <source>
        <dbReference type="Proteomes" id="UP001140510"/>
    </source>
</evidence>
<feature type="compositionally biased region" description="Polar residues" evidence="7">
    <location>
        <begin position="985"/>
        <end position="996"/>
    </location>
</feature>
<feature type="region of interest" description="Disordered" evidence="7">
    <location>
        <begin position="226"/>
        <end position="249"/>
    </location>
</feature>
<gene>
    <name evidence="9" type="ORF">N0V91_002120</name>
</gene>
<dbReference type="InterPro" id="IPR023045">
    <property type="entry name" value="MoaC"/>
</dbReference>
<feature type="compositionally biased region" description="Polar residues" evidence="7">
    <location>
        <begin position="601"/>
        <end position="633"/>
    </location>
</feature>
<sequence length="1286" mass="140789">MAQRLYKHAATQRTRRRALSVPTATNLLMSNAYLNPLLGHDLGSARAFSTTSHRTAVDPFAIDWSAPVNHNIKASIDRKASPRQKTPRSKPRSQKTVQAEQKPQLLQDLASSSTPESTEPALSDLTPADLHAKLADLAARLAAAKAVNWDELYKDAQESRSLKNHIDYSYKNMQHNQKVQAELKLAKEYEDRIEKIKEQKDQHRRDVEALEGSYAQLKAYVVRQNAKEQGEQGRDGEVNEHNGRREEVRRRKEEVLLKKDSLAVRIARLRAAQAGIQVSPATSDAVGHPDAVNATTLSASNLRIDLPSGTYALDSTTTFDINAAAPLLKKQIAQVQHRLAAFHPRLDALPSDSKPATSDKHTLQTYLKVLLGRYREKTGVLGVRDDDAEAEAEATEAAQNAGHGGIKELSEEAKQRIAERWNEMFSSTRGFVMTPELLSSCQNSWQVQKAEQIDRQSAAEQSNTIMAANVESARNAPWLKNAGAGAESTAKGKSTADAPAKAAVTGDINDKPQQRFEADIEEFNENGFLENEYATDEEVRATNETEEARLESAEPEQTEEVEEEVNSEVEETDEDGFADEEQAAEEMGAEEEAGGTTAQEPFQTSGLSSSPSNETIEANNTSQSTTPASTKVSPSPLPPGIHPFTRRPIVPIPTPGKPKTHAYFGRRPKIYSEIEKRLRAIEKKKLTKNPIGISIPVSPEVVAAIDAHLYEFFERFDERLKENKIEDFLSVGLMKKVKGGGTTAMRQDGKAVSPVFWAARFAVLKQERMRETSVWPRKNEPQALKVQDAEEKNAVKELEDLTNEAPAHEAPASTRSAVTAPITVDRFSLFGQSTRPARKDPGFTTWALNQLQGSPDEPETKEQTRDTLAHNYKAVKLGWGPEDDKIAAEGLPKGHRPDVKMEGYGYLKNPRYDPRTSSKPAVKARVQELLHGKEIVPETEEEMLNRDPSRKATIAAELKLLRRATTLTQDEKKSEAASGEAGGANTETQKPLITYESSLQPKGFVMKRQRGAVEEQKKKNGVLMREGARATRPGDARVHSASKTRPRQNLTVRSLIRRSYSTSSRPHDPLNQGLKEKEKQASGATTAPQTPIPSPAQTTPHLPHLTPTGSAHMVSISTKSHTVRTAIAVGTVYFSNPTPLSLIQSNSLKKGDVLGVSRIAGIMAAKKCPDIVPLCHPIPLTHVGVELLPFSASSAPLSTSLAGQGSDKMEHGGVAIECKVACTGATGVEMEALTAVMGAALSVVDMCKAVDKFQRIGDVRVVLKEGGKSGIWREEGFVSSVHPKGQ</sequence>
<dbReference type="InterPro" id="IPR047594">
    <property type="entry name" value="MoaC_bact/euk"/>
</dbReference>
<accession>A0A9W8ZJQ4</accession>
<feature type="region of interest" description="Disordered" evidence="7">
    <location>
        <begin position="524"/>
        <end position="663"/>
    </location>
</feature>
<name>A0A9W8ZJQ4_9PLEO</name>
<dbReference type="SUPFAM" id="SSF55040">
    <property type="entry name" value="Molybdenum cofactor biosynthesis protein C, MoaC"/>
    <property type="match status" value="1"/>
</dbReference>
<evidence type="ECO:0000256" key="6">
    <source>
        <dbReference type="SAM" id="Coils"/>
    </source>
</evidence>
<dbReference type="CDD" id="cd01420">
    <property type="entry name" value="MoaC_PE"/>
    <property type="match status" value="1"/>
</dbReference>
<dbReference type="GO" id="GO:0061798">
    <property type="term" value="F:GTP 3',8'-cyclase activity"/>
    <property type="evidence" value="ECO:0007669"/>
    <property type="project" value="TreeGrafter"/>
</dbReference>
<dbReference type="OrthoDB" id="429626at2759"/>
<feature type="compositionally biased region" description="Basic and acidic residues" evidence="7">
    <location>
        <begin position="537"/>
        <end position="552"/>
    </location>
</feature>
<dbReference type="Proteomes" id="UP001140510">
    <property type="component" value="Unassembled WGS sequence"/>
</dbReference>
<feature type="region of interest" description="Disordered" evidence="7">
    <location>
        <begin position="483"/>
        <end position="512"/>
    </location>
</feature>
<feature type="compositionally biased region" description="Basic and acidic residues" evidence="7">
    <location>
        <begin position="1026"/>
        <end position="1038"/>
    </location>
</feature>
<comment type="pathway">
    <text evidence="2">Cofactor biosynthesis; molybdopterin biosynthesis.</text>
</comment>
<dbReference type="EC" id="4.6.1.17" evidence="3"/>
<feature type="region of interest" description="Disordered" evidence="7">
    <location>
        <begin position="73"/>
        <end position="123"/>
    </location>
</feature>
<dbReference type="PANTHER" id="PTHR22960:SF0">
    <property type="entry name" value="MOLYBDENUM COFACTOR BIOSYNTHESIS PROTEIN 1"/>
    <property type="match status" value="1"/>
</dbReference>
<dbReference type="Gene3D" id="3.30.70.640">
    <property type="entry name" value="Molybdopterin cofactor biosynthesis C (MoaC) domain"/>
    <property type="match status" value="1"/>
</dbReference>
<keyword evidence="6" id="KW-0175">Coiled coil</keyword>
<evidence type="ECO:0000256" key="4">
    <source>
        <dbReference type="ARBA" id="ARBA00023150"/>
    </source>
</evidence>
<dbReference type="GO" id="GO:0061799">
    <property type="term" value="F:cyclic pyranopterin monophosphate synthase activity"/>
    <property type="evidence" value="ECO:0007669"/>
    <property type="project" value="UniProtKB-EC"/>
</dbReference>
<dbReference type="EMBL" id="JAPEVA010000009">
    <property type="protein sequence ID" value="KAJ4410111.1"/>
    <property type="molecule type" value="Genomic_DNA"/>
</dbReference>
<evidence type="ECO:0000256" key="3">
    <source>
        <dbReference type="ARBA" id="ARBA00012575"/>
    </source>
</evidence>
<evidence type="ECO:0000256" key="1">
    <source>
        <dbReference type="ARBA" id="ARBA00001637"/>
    </source>
</evidence>
<comment type="catalytic activity">
    <reaction evidence="1">
        <text>(8S)-3',8-cyclo-7,8-dihydroguanosine 5'-triphosphate = cyclic pyranopterin phosphate + diphosphate</text>
        <dbReference type="Rhea" id="RHEA:49580"/>
        <dbReference type="ChEBI" id="CHEBI:33019"/>
        <dbReference type="ChEBI" id="CHEBI:59648"/>
        <dbReference type="ChEBI" id="CHEBI:131766"/>
        <dbReference type="EC" id="4.6.1.17"/>
    </reaction>
</comment>
<keyword evidence="10" id="KW-1185">Reference proteome</keyword>
<dbReference type="GO" id="GO:0006777">
    <property type="term" value="P:Mo-molybdopterin cofactor biosynthetic process"/>
    <property type="evidence" value="ECO:0007669"/>
    <property type="project" value="UniProtKB-KW"/>
</dbReference>
<proteinExistence type="predicted"/>
<feature type="region of interest" description="Disordered" evidence="7">
    <location>
        <begin position="1009"/>
        <end position="1110"/>
    </location>
</feature>
<feature type="compositionally biased region" description="Low complexity" evidence="7">
    <location>
        <begin position="1098"/>
        <end position="1108"/>
    </location>
</feature>
<organism evidence="9 10">
    <name type="scientific">Didymella pomorum</name>
    <dbReference type="NCBI Taxonomy" id="749634"/>
    <lineage>
        <taxon>Eukaryota</taxon>
        <taxon>Fungi</taxon>
        <taxon>Dikarya</taxon>
        <taxon>Ascomycota</taxon>
        <taxon>Pezizomycotina</taxon>
        <taxon>Dothideomycetes</taxon>
        <taxon>Pleosporomycetidae</taxon>
        <taxon>Pleosporales</taxon>
        <taxon>Pleosporineae</taxon>
        <taxon>Didymellaceae</taxon>
        <taxon>Didymella</taxon>
    </lineage>
</organism>
<evidence type="ECO:0000259" key="8">
    <source>
        <dbReference type="Pfam" id="PF01967"/>
    </source>
</evidence>
<feature type="compositionally biased region" description="Acidic residues" evidence="7">
    <location>
        <begin position="553"/>
        <end position="593"/>
    </location>
</feature>
<dbReference type="NCBIfam" id="NF006870">
    <property type="entry name" value="PRK09364.1"/>
    <property type="match status" value="1"/>
</dbReference>
<evidence type="ECO:0000256" key="7">
    <source>
        <dbReference type="SAM" id="MobiDB-lite"/>
    </source>
</evidence>